<dbReference type="Gene3D" id="3.80.10.10">
    <property type="entry name" value="Ribonuclease Inhibitor"/>
    <property type="match status" value="1"/>
</dbReference>
<dbReference type="AlphaFoldDB" id="A0A9P7Y3A4"/>
<dbReference type="Proteomes" id="UP000707451">
    <property type="component" value="Unassembled WGS sequence"/>
</dbReference>
<reference evidence="2" key="1">
    <citation type="submission" date="2021-06" db="EMBL/GenBank/DDBJ databases">
        <title>Genome Sequence of Mortierella hyaline Strain SCG-10, a Cold-Adapted, Nitrate-Reducing Fungus Isolated from Soil in Minnesota, USA.</title>
        <authorList>
            <person name="Aldossari N."/>
        </authorList>
    </citation>
    <scope>NUCLEOTIDE SEQUENCE</scope>
    <source>
        <strain evidence="2">SCG-10</strain>
    </source>
</reference>
<protein>
    <submittedName>
        <fullName evidence="2">Uncharacterized protein</fullName>
    </submittedName>
</protein>
<evidence type="ECO:0000313" key="3">
    <source>
        <dbReference type="Proteomes" id="UP000707451"/>
    </source>
</evidence>
<organism evidence="2 3">
    <name type="scientific">Linnemannia hyalina</name>
    <dbReference type="NCBI Taxonomy" id="64524"/>
    <lineage>
        <taxon>Eukaryota</taxon>
        <taxon>Fungi</taxon>
        <taxon>Fungi incertae sedis</taxon>
        <taxon>Mucoromycota</taxon>
        <taxon>Mortierellomycotina</taxon>
        <taxon>Mortierellomycetes</taxon>
        <taxon>Mortierellales</taxon>
        <taxon>Mortierellaceae</taxon>
        <taxon>Linnemannia</taxon>
    </lineage>
</organism>
<sequence length="633" mass="72031">MSSSGTRFFNIAELTDMVTELLNKHDTSALAQANRRLFELCEPLLYLDLHLDYKPHGHYLFDSRYATLALARNIHYVRKLRISIVNLAMLTNRMLAHLHSIGVEKQDPSSDSLSSHCSTTTTTSSSHIVPVPPMANLERLETTLIRGSFASTCSFYLETDNNPKTTLRQFCRLLDLSPHLTYLKAEWIPISNAVDLRLLSTSLSVLTCLETLILDDVASNNDNWACIGRTLFNSCGPSVRVLSVNMSRPFYRKCSRRVAVGWSDANQALEDLERASPGIRDRLQDLTMWSVVASSGSPEQELSSILKRCPNLKRLALPGIQNQSDHSNIIQFIQDHCPKVSSLAFIDWTCCNRHSVVIPIWLMRSLSAQRIEEFKWTGFSEQITPSRAQMMFQPHSQVLRKIVFERCHGVTSGAIQVILTKCPALEHFQIGIENFTYVRGATIMLSDAIADPWVCTKLKVLDLGVTIHEMPDLEPGQEPYYTRTSTVGLSDAEGQQLFLHERLYRQIGALTDLTHLALRAVFVGTSIWAEHRHDVTRTFPAMLNLQDEQTGRPGYLDLLRGLTQLEEFRGSVNTNNEETKMTMGWEEARWMARCWPQLRVVAFAKDESELREPFSWLQRERNLIVDAEPFFQW</sequence>
<dbReference type="SUPFAM" id="SSF52047">
    <property type="entry name" value="RNI-like"/>
    <property type="match status" value="1"/>
</dbReference>
<evidence type="ECO:0000313" key="2">
    <source>
        <dbReference type="EMBL" id="KAG9072170.1"/>
    </source>
</evidence>
<evidence type="ECO:0000256" key="1">
    <source>
        <dbReference type="SAM" id="MobiDB-lite"/>
    </source>
</evidence>
<keyword evidence="3" id="KW-1185">Reference proteome</keyword>
<name>A0A9P7Y3A4_9FUNG</name>
<accession>A0A9P7Y3A4</accession>
<feature type="compositionally biased region" description="Low complexity" evidence="1">
    <location>
        <begin position="109"/>
        <end position="126"/>
    </location>
</feature>
<gene>
    <name evidence="2" type="ORF">KI688_006394</name>
</gene>
<dbReference type="InterPro" id="IPR032675">
    <property type="entry name" value="LRR_dom_sf"/>
</dbReference>
<comment type="caution">
    <text evidence="2">The sequence shown here is derived from an EMBL/GenBank/DDBJ whole genome shotgun (WGS) entry which is preliminary data.</text>
</comment>
<dbReference type="EMBL" id="JAHRHY010000002">
    <property type="protein sequence ID" value="KAG9072170.1"/>
    <property type="molecule type" value="Genomic_DNA"/>
</dbReference>
<feature type="region of interest" description="Disordered" evidence="1">
    <location>
        <begin position="106"/>
        <end position="126"/>
    </location>
</feature>
<dbReference type="OrthoDB" id="2362952at2759"/>
<proteinExistence type="predicted"/>